<dbReference type="PANTHER" id="PTHR34069">
    <property type="entry name" value="3-OXOACYL-[ACYL-CARRIER-PROTEIN] SYNTHASE 3"/>
    <property type="match status" value="1"/>
</dbReference>
<dbReference type="SUPFAM" id="SSF53901">
    <property type="entry name" value="Thiolase-like"/>
    <property type="match status" value="1"/>
</dbReference>
<dbReference type="InterPro" id="IPR016039">
    <property type="entry name" value="Thiolase-like"/>
</dbReference>
<dbReference type="PANTHER" id="PTHR34069:SF2">
    <property type="entry name" value="BETA-KETOACYL-[ACYL-CARRIER-PROTEIN] SYNTHASE III"/>
    <property type="match status" value="1"/>
</dbReference>
<evidence type="ECO:0000256" key="2">
    <source>
        <dbReference type="ARBA" id="ARBA00023315"/>
    </source>
</evidence>
<evidence type="ECO:0000313" key="5">
    <source>
        <dbReference type="EMBL" id="OIR00715.1"/>
    </source>
</evidence>
<dbReference type="GO" id="GO:0004315">
    <property type="term" value="F:3-oxoacyl-[acyl-carrier-protein] synthase activity"/>
    <property type="evidence" value="ECO:0007669"/>
    <property type="project" value="InterPro"/>
</dbReference>
<protein>
    <submittedName>
        <fullName evidence="5">3-oxoacyl-[acyl-carrier-protein] synthase 3 protein 1</fullName>
        <ecNumber evidence="5">2.3.1.180</ecNumber>
    </submittedName>
</protein>
<dbReference type="EC" id="2.3.1.180" evidence="5"/>
<keyword evidence="1 5" id="KW-0808">Transferase</keyword>
<dbReference type="EMBL" id="MLJW01000092">
    <property type="protein sequence ID" value="OIR00715.1"/>
    <property type="molecule type" value="Genomic_DNA"/>
</dbReference>
<dbReference type="AlphaFoldDB" id="A0A1J5RYE7"/>
<sequence length="357" mass="39417">MSGIKTVITGIGSYIPDEMKSNRDFASHEFYGEDNKRIELPSEVIADKFKQITGIEERRYAAKELNASDLAVIASQRAIEDAGIDAETIDQIIFAHNFGNVKNETIQTDAMPALASRVKKALGIKNPNCIAYDILFGCPGWLQGLIQADAYIKSGMAKKCLVIGAETLSRVIDIYDRDSMIFSDGAGACIAEAKENTESGILSASVQSHCGVEVDYLFMGKSNLPDADPKVRYIKMRGRKVYEYAIKYVPAAMKDCLDKSGVDIHQLKKVFLHQANEKMDEGIIKKMYQLYGINELPEYIMPMSIHHLGNSSVATIPTLFDLVKKGKLEHHSLQKGDVVMFASVGAGMNINAVCYRI</sequence>
<feature type="domain" description="Beta-ketoacyl-[acyl-carrier-protein] synthase III C-terminal" evidence="3">
    <location>
        <begin position="257"/>
        <end position="357"/>
    </location>
</feature>
<dbReference type="Gene3D" id="3.40.47.10">
    <property type="match status" value="2"/>
</dbReference>
<name>A0A1J5RYE7_9ZZZZ</name>
<dbReference type="GO" id="GO:0006633">
    <property type="term" value="P:fatty acid biosynthetic process"/>
    <property type="evidence" value="ECO:0007669"/>
    <property type="project" value="InterPro"/>
</dbReference>
<proteinExistence type="predicted"/>
<evidence type="ECO:0000259" key="3">
    <source>
        <dbReference type="Pfam" id="PF08541"/>
    </source>
</evidence>
<keyword evidence="2 5" id="KW-0012">Acyltransferase</keyword>
<reference evidence="5" key="1">
    <citation type="submission" date="2016-10" db="EMBL/GenBank/DDBJ databases">
        <title>Sequence of Gallionella enrichment culture.</title>
        <authorList>
            <person name="Poehlein A."/>
            <person name="Muehling M."/>
            <person name="Daniel R."/>
        </authorList>
    </citation>
    <scope>NUCLEOTIDE SEQUENCE</scope>
</reference>
<evidence type="ECO:0000256" key="1">
    <source>
        <dbReference type="ARBA" id="ARBA00022679"/>
    </source>
</evidence>
<dbReference type="InterPro" id="IPR013747">
    <property type="entry name" value="ACP_syn_III_C"/>
</dbReference>
<evidence type="ECO:0000259" key="4">
    <source>
        <dbReference type="Pfam" id="PF08545"/>
    </source>
</evidence>
<organism evidence="5">
    <name type="scientific">mine drainage metagenome</name>
    <dbReference type="NCBI Taxonomy" id="410659"/>
    <lineage>
        <taxon>unclassified sequences</taxon>
        <taxon>metagenomes</taxon>
        <taxon>ecological metagenomes</taxon>
    </lineage>
</organism>
<gene>
    <name evidence="5" type="primary">fabH1_2</name>
    <name evidence="5" type="ORF">GALL_172400</name>
</gene>
<dbReference type="GO" id="GO:0044550">
    <property type="term" value="P:secondary metabolite biosynthetic process"/>
    <property type="evidence" value="ECO:0007669"/>
    <property type="project" value="TreeGrafter"/>
</dbReference>
<dbReference type="CDD" id="cd00830">
    <property type="entry name" value="KAS_III"/>
    <property type="match status" value="1"/>
</dbReference>
<dbReference type="GO" id="GO:0033818">
    <property type="term" value="F:beta-ketoacyl-acyl-carrier-protein synthase III activity"/>
    <property type="evidence" value="ECO:0007669"/>
    <property type="project" value="UniProtKB-EC"/>
</dbReference>
<accession>A0A1J5RYE7</accession>
<dbReference type="InterPro" id="IPR013751">
    <property type="entry name" value="ACP_syn_III_N"/>
</dbReference>
<dbReference type="Pfam" id="PF08541">
    <property type="entry name" value="ACP_syn_III_C"/>
    <property type="match status" value="1"/>
</dbReference>
<comment type="caution">
    <text evidence="5">The sequence shown here is derived from an EMBL/GenBank/DDBJ whole genome shotgun (WGS) entry which is preliminary data.</text>
</comment>
<feature type="domain" description="Beta-ketoacyl-[acyl-carrier-protein] synthase III N-terminal" evidence="4">
    <location>
        <begin position="132"/>
        <end position="208"/>
    </location>
</feature>
<dbReference type="Pfam" id="PF08545">
    <property type="entry name" value="ACP_syn_III"/>
    <property type="match status" value="1"/>
</dbReference>